<sequence>MNLFPLLDAQAPAQMAGGGSGWSMIVMMLVIVVVFYFFMIRPQQKKQKALQKAREAMKKGDKVITAGGIHGTIKDTKENDFIIEIADNVRIRVDKSSVYLTISDAESDTERK</sequence>
<organism evidence="12 13">
    <name type="scientific">Falsiporphyromonas endometrii</name>
    <dbReference type="NCBI Taxonomy" id="1387297"/>
    <lineage>
        <taxon>Bacteria</taxon>
        <taxon>Pseudomonadati</taxon>
        <taxon>Bacteroidota</taxon>
        <taxon>Bacteroidia</taxon>
        <taxon>Bacteroidales</taxon>
        <taxon>Porphyromonadaceae</taxon>
        <taxon>Falsiporphyromonas</taxon>
    </lineage>
</organism>
<comment type="similarity">
    <text evidence="2">Belongs to the YajC family.</text>
</comment>
<dbReference type="NCBIfam" id="TIGR00739">
    <property type="entry name" value="yajC"/>
    <property type="match status" value="1"/>
</dbReference>
<keyword evidence="7" id="KW-0653">Protein transport</keyword>
<keyword evidence="6 11" id="KW-0812">Transmembrane</keyword>
<evidence type="ECO:0000256" key="2">
    <source>
        <dbReference type="ARBA" id="ARBA00006742"/>
    </source>
</evidence>
<evidence type="ECO:0000256" key="4">
    <source>
        <dbReference type="ARBA" id="ARBA00022448"/>
    </source>
</evidence>
<evidence type="ECO:0000256" key="11">
    <source>
        <dbReference type="SAM" id="Phobius"/>
    </source>
</evidence>
<dbReference type="PANTHER" id="PTHR33909">
    <property type="entry name" value="SEC TRANSLOCON ACCESSORY COMPLEX SUBUNIT YAJC"/>
    <property type="match status" value="1"/>
</dbReference>
<keyword evidence="9" id="KW-0811">Translocation</keyword>
<evidence type="ECO:0000256" key="7">
    <source>
        <dbReference type="ARBA" id="ARBA00022927"/>
    </source>
</evidence>
<feature type="transmembrane region" description="Helical" evidence="11">
    <location>
        <begin position="20"/>
        <end position="38"/>
    </location>
</feature>
<evidence type="ECO:0000256" key="9">
    <source>
        <dbReference type="ARBA" id="ARBA00023010"/>
    </source>
</evidence>
<keyword evidence="13" id="KW-1185">Reference proteome</keyword>
<proteinExistence type="inferred from homology"/>
<keyword evidence="5" id="KW-1003">Cell membrane</keyword>
<evidence type="ECO:0000256" key="1">
    <source>
        <dbReference type="ARBA" id="ARBA00004162"/>
    </source>
</evidence>
<evidence type="ECO:0000313" key="12">
    <source>
        <dbReference type="EMBL" id="MFC4665159.1"/>
    </source>
</evidence>
<gene>
    <name evidence="12" type="primary">yajC</name>
    <name evidence="12" type="ORF">ACFO3G_00725</name>
</gene>
<comment type="subcellular location">
    <subcellularLocation>
        <location evidence="1">Cell membrane</location>
        <topology evidence="1">Single-pass membrane protein</topology>
    </subcellularLocation>
</comment>
<evidence type="ECO:0000313" key="13">
    <source>
        <dbReference type="Proteomes" id="UP001596020"/>
    </source>
</evidence>
<evidence type="ECO:0000256" key="3">
    <source>
        <dbReference type="ARBA" id="ARBA00014962"/>
    </source>
</evidence>
<dbReference type="InterPro" id="IPR003849">
    <property type="entry name" value="Preprotein_translocase_YajC"/>
</dbReference>
<dbReference type="Proteomes" id="UP001596020">
    <property type="component" value="Unassembled WGS sequence"/>
</dbReference>
<protein>
    <recommendedName>
        <fullName evidence="3">Sec translocon accessory complex subunit YajC</fullName>
    </recommendedName>
</protein>
<keyword evidence="4" id="KW-0813">Transport</keyword>
<dbReference type="Pfam" id="PF02699">
    <property type="entry name" value="YajC"/>
    <property type="match status" value="1"/>
</dbReference>
<dbReference type="EMBL" id="JBHSGO010000006">
    <property type="protein sequence ID" value="MFC4665159.1"/>
    <property type="molecule type" value="Genomic_DNA"/>
</dbReference>
<evidence type="ECO:0000256" key="8">
    <source>
        <dbReference type="ARBA" id="ARBA00022989"/>
    </source>
</evidence>
<reference evidence="13" key="1">
    <citation type="journal article" date="2019" name="Int. J. Syst. Evol. Microbiol.">
        <title>The Global Catalogue of Microorganisms (GCM) 10K type strain sequencing project: providing services to taxonomists for standard genome sequencing and annotation.</title>
        <authorList>
            <consortium name="The Broad Institute Genomics Platform"/>
            <consortium name="The Broad Institute Genome Sequencing Center for Infectious Disease"/>
            <person name="Wu L."/>
            <person name="Ma J."/>
        </authorList>
    </citation>
    <scope>NUCLEOTIDE SEQUENCE [LARGE SCALE GENOMIC DNA]</scope>
    <source>
        <strain evidence="13">CGMCC 4.7357</strain>
    </source>
</reference>
<dbReference type="PRINTS" id="PR01853">
    <property type="entry name" value="YAJCTRNLCASE"/>
</dbReference>
<evidence type="ECO:0000256" key="5">
    <source>
        <dbReference type="ARBA" id="ARBA00022475"/>
    </source>
</evidence>
<dbReference type="RefSeq" id="WP_380077043.1">
    <property type="nucleotide sequence ID" value="NZ_JBHSGO010000006.1"/>
</dbReference>
<dbReference type="PANTHER" id="PTHR33909:SF1">
    <property type="entry name" value="SEC TRANSLOCON ACCESSORY COMPLEX SUBUNIT YAJC"/>
    <property type="match status" value="1"/>
</dbReference>
<dbReference type="SMART" id="SM01323">
    <property type="entry name" value="YajC"/>
    <property type="match status" value="1"/>
</dbReference>
<evidence type="ECO:0000256" key="10">
    <source>
        <dbReference type="ARBA" id="ARBA00023136"/>
    </source>
</evidence>
<name>A0ABV9K5A2_9PORP</name>
<keyword evidence="8 11" id="KW-1133">Transmembrane helix</keyword>
<keyword evidence="10 11" id="KW-0472">Membrane</keyword>
<accession>A0ABV9K5A2</accession>
<evidence type="ECO:0000256" key="6">
    <source>
        <dbReference type="ARBA" id="ARBA00022692"/>
    </source>
</evidence>
<comment type="caution">
    <text evidence="12">The sequence shown here is derived from an EMBL/GenBank/DDBJ whole genome shotgun (WGS) entry which is preliminary data.</text>
</comment>